<dbReference type="SUPFAM" id="SSF53335">
    <property type="entry name" value="S-adenosyl-L-methionine-dependent methyltransferases"/>
    <property type="match status" value="1"/>
</dbReference>
<accession>W1QKI0</accession>
<dbReference type="RefSeq" id="XP_013937132.1">
    <property type="nucleotide sequence ID" value="XM_014081657.1"/>
</dbReference>
<dbReference type="Gene3D" id="3.40.50.150">
    <property type="entry name" value="Vaccinia Virus protein VP39"/>
    <property type="match status" value="1"/>
</dbReference>
<dbReference type="Pfam" id="PF13489">
    <property type="entry name" value="Methyltransf_23"/>
    <property type="match status" value="1"/>
</dbReference>
<comment type="caution">
    <text evidence="3">The sequence shown here is derived from an EMBL/GenBank/DDBJ whole genome shotgun (WGS) entry which is preliminary data.</text>
</comment>
<protein>
    <recommendedName>
        <fullName evidence="5">Methyltransferase type 11 domain-containing protein</fullName>
    </recommendedName>
</protein>
<proteinExistence type="predicted"/>
<keyword evidence="2" id="KW-0808">Transferase</keyword>
<dbReference type="GO" id="GO:0032259">
    <property type="term" value="P:methylation"/>
    <property type="evidence" value="ECO:0007669"/>
    <property type="project" value="UniProtKB-KW"/>
</dbReference>
<dbReference type="OrthoDB" id="16816at2759"/>
<dbReference type="AlphaFoldDB" id="W1QKI0"/>
<dbReference type="eggNOG" id="KOG2940">
    <property type="taxonomic scope" value="Eukaryota"/>
</dbReference>
<dbReference type="STRING" id="871575.W1QKI0"/>
<gene>
    <name evidence="3" type="ORF">HPODL_02047</name>
</gene>
<dbReference type="GO" id="GO:0005739">
    <property type="term" value="C:mitochondrion"/>
    <property type="evidence" value="ECO:0007669"/>
    <property type="project" value="TreeGrafter"/>
</dbReference>
<dbReference type="GO" id="GO:0032981">
    <property type="term" value="P:mitochondrial respiratory chain complex I assembly"/>
    <property type="evidence" value="ECO:0007669"/>
    <property type="project" value="TreeGrafter"/>
</dbReference>
<organism evidence="3 4">
    <name type="scientific">Ogataea parapolymorpha (strain ATCC 26012 / BCRC 20466 / JCM 22074 / NRRL Y-7560 / DL-1)</name>
    <name type="common">Yeast</name>
    <name type="synonym">Hansenula polymorpha</name>
    <dbReference type="NCBI Taxonomy" id="871575"/>
    <lineage>
        <taxon>Eukaryota</taxon>
        <taxon>Fungi</taxon>
        <taxon>Dikarya</taxon>
        <taxon>Ascomycota</taxon>
        <taxon>Saccharomycotina</taxon>
        <taxon>Pichiomycetes</taxon>
        <taxon>Pichiales</taxon>
        <taxon>Pichiaceae</taxon>
        <taxon>Ogataea</taxon>
    </lineage>
</organism>
<dbReference type="InterPro" id="IPR050602">
    <property type="entry name" value="Malonyl-ACP_OMT"/>
</dbReference>
<reference evidence="3 4" key="1">
    <citation type="journal article" date="2013" name="BMC Genomics">
        <title>Genome sequence and analysis of methylotrophic yeast Hansenula polymorpha DL1.</title>
        <authorList>
            <person name="Ravin N.V."/>
            <person name="Eldarov M.A."/>
            <person name="Kadnikov V.V."/>
            <person name="Beletsky A.V."/>
            <person name="Schneider J."/>
            <person name="Mardanova E.S."/>
            <person name="Smekalova E.M."/>
            <person name="Zvereva M.I."/>
            <person name="Dontsova O.A."/>
            <person name="Mardanov A.V."/>
            <person name="Skryabin K.G."/>
        </authorList>
    </citation>
    <scope>NUCLEOTIDE SEQUENCE [LARGE SCALE GENOMIC DNA]</scope>
    <source>
        <strain evidence="4">ATCC 26012 / BCRC 20466 / JCM 22074 / NRRL Y-7560 / DL-1</strain>
    </source>
</reference>
<dbReference type="PANTHER" id="PTHR13090">
    <property type="entry name" value="ARGININE-HYDROXYLASE NDUFAF5, MITOCHONDRIAL"/>
    <property type="match status" value="1"/>
</dbReference>
<dbReference type="HOGENOM" id="CLU_046586_0_0_1"/>
<dbReference type="InterPro" id="IPR029063">
    <property type="entry name" value="SAM-dependent_MTases_sf"/>
</dbReference>
<keyword evidence="1" id="KW-0489">Methyltransferase</keyword>
<sequence>MFASKCPLKKPPNVVLKRWTSINVFNRDMKLKQRERAARDEESQMVEYIRDEVARRTIERLAFLKTPFSTVMDFGCNAGNFERQLCDVRPDDDKRWRDDKNLVRSKIEKIYMVDSSQNMLDKYRDAPFNSMLNIERVNTDEEAYSHPLLMKKDMFNVIVSNLSLHWINDLPTVFKKLYNSLQPNGCFVGSMFAGDTLFELRTALQLAEMERCGGLSPRVSPFVESSDVGTLMQKAGFQMLTIDVEEIIVEYPDVLALMKDLQLMGESNSILSTPPALRKDLLIALQPIYHAMHGDQRTGNLPATFRFVFMIGWKPGENFPQPAPRGSANVNLKDVLN</sequence>
<name>W1QKI0_OGAPD</name>
<evidence type="ECO:0000256" key="2">
    <source>
        <dbReference type="ARBA" id="ARBA00022679"/>
    </source>
</evidence>
<evidence type="ECO:0000313" key="4">
    <source>
        <dbReference type="Proteomes" id="UP000008673"/>
    </source>
</evidence>
<dbReference type="GO" id="GO:0008168">
    <property type="term" value="F:methyltransferase activity"/>
    <property type="evidence" value="ECO:0007669"/>
    <property type="project" value="UniProtKB-KW"/>
</dbReference>
<keyword evidence="4" id="KW-1185">Reference proteome</keyword>
<evidence type="ECO:0008006" key="5">
    <source>
        <dbReference type="Google" id="ProtNLM"/>
    </source>
</evidence>
<evidence type="ECO:0000313" key="3">
    <source>
        <dbReference type="EMBL" id="ESX02721.1"/>
    </source>
</evidence>
<dbReference type="KEGG" id="opa:HPODL_02047"/>
<dbReference type="OMA" id="YEVVYGH"/>
<dbReference type="PANTHER" id="PTHR13090:SF1">
    <property type="entry name" value="ARGININE-HYDROXYLASE NDUFAF5, MITOCHONDRIAL"/>
    <property type="match status" value="1"/>
</dbReference>
<dbReference type="GeneID" id="25771502"/>
<dbReference type="Proteomes" id="UP000008673">
    <property type="component" value="Unassembled WGS sequence"/>
</dbReference>
<evidence type="ECO:0000256" key="1">
    <source>
        <dbReference type="ARBA" id="ARBA00022603"/>
    </source>
</evidence>
<dbReference type="EMBL" id="AEOI02000003">
    <property type="protein sequence ID" value="ESX02721.1"/>
    <property type="molecule type" value="Genomic_DNA"/>
</dbReference>